<evidence type="ECO:0000256" key="4">
    <source>
        <dbReference type="PROSITE-ProRule" id="PRU00091"/>
    </source>
</evidence>
<dbReference type="Proteomes" id="UP001159659">
    <property type="component" value="Unassembled WGS sequence"/>
</dbReference>
<evidence type="ECO:0000256" key="2">
    <source>
        <dbReference type="ARBA" id="ARBA00022771"/>
    </source>
</evidence>
<evidence type="ECO:0000313" key="9">
    <source>
        <dbReference type="Proteomes" id="UP001157938"/>
    </source>
</evidence>
<evidence type="ECO:0000256" key="1">
    <source>
        <dbReference type="ARBA" id="ARBA00022723"/>
    </source>
</evidence>
<dbReference type="Gene3D" id="3.30.40.10">
    <property type="entry name" value="Zinc/RING finger domain, C3HC4 (zinc finger)"/>
    <property type="match status" value="1"/>
</dbReference>
<keyword evidence="3" id="KW-0862">Zinc</keyword>
<feature type="compositionally biased region" description="Low complexity" evidence="5">
    <location>
        <begin position="556"/>
        <end position="568"/>
    </location>
</feature>
<evidence type="ECO:0000259" key="6">
    <source>
        <dbReference type="PROSITE" id="PS50178"/>
    </source>
</evidence>
<dbReference type="PROSITE" id="PS50178">
    <property type="entry name" value="ZF_FYVE"/>
    <property type="match status" value="1"/>
</dbReference>
<reference evidence="8" key="2">
    <citation type="submission" date="2022-12" db="EMBL/GenBank/DDBJ databases">
        <authorList>
            <person name="Webb A."/>
        </authorList>
    </citation>
    <scope>NUCLEOTIDE SEQUENCE</scope>
    <source>
        <strain evidence="8">Pf2</strain>
    </source>
</reference>
<comment type="caution">
    <text evidence="8">The sequence shown here is derived from an EMBL/GenBank/DDBJ whole genome shotgun (WGS) entry which is preliminary data.</text>
</comment>
<dbReference type="PANTHER" id="PTHR13510">
    <property type="entry name" value="FYVE-FINGER-CONTAINING RAB5 EFFECTOR PROTEIN RABENOSYN-5-RELATED"/>
    <property type="match status" value="1"/>
</dbReference>
<dbReference type="InterPro" id="IPR011011">
    <property type="entry name" value="Znf_FYVE_PHD"/>
</dbReference>
<evidence type="ECO:0000313" key="7">
    <source>
        <dbReference type="EMBL" id="CAH0485391.1"/>
    </source>
</evidence>
<dbReference type="InterPro" id="IPR017455">
    <property type="entry name" value="Znf_FYVE-rel"/>
</dbReference>
<name>A0AAV0SX01_9STRA</name>
<keyword evidence="2 4" id="KW-0863">Zinc-finger</keyword>
<gene>
    <name evidence="7" type="ORF">PFR001_LOCUS1089</name>
    <name evidence="8" type="ORF">PFR002_LOCUS1477</name>
</gene>
<feature type="domain" description="FYVE-type" evidence="6">
    <location>
        <begin position="279"/>
        <end position="348"/>
    </location>
</feature>
<evidence type="ECO:0000256" key="3">
    <source>
        <dbReference type="ARBA" id="ARBA00022833"/>
    </source>
</evidence>
<feature type="region of interest" description="Disordered" evidence="5">
    <location>
        <begin position="410"/>
        <end position="450"/>
    </location>
</feature>
<dbReference type="SUPFAM" id="SSF57903">
    <property type="entry name" value="FYVE/PHD zinc finger"/>
    <property type="match status" value="1"/>
</dbReference>
<keyword evidence="9" id="KW-1185">Reference proteome</keyword>
<evidence type="ECO:0000313" key="10">
    <source>
        <dbReference type="Proteomes" id="UP001159659"/>
    </source>
</evidence>
<evidence type="ECO:0000313" key="8">
    <source>
        <dbReference type="EMBL" id="CAI5707435.1"/>
    </source>
</evidence>
<dbReference type="EMBL" id="CAKLBC010000226">
    <property type="protein sequence ID" value="CAH0485391.1"/>
    <property type="molecule type" value="Genomic_DNA"/>
</dbReference>
<organism evidence="8 10">
    <name type="scientific">Peronospora farinosa</name>
    <dbReference type="NCBI Taxonomy" id="134698"/>
    <lineage>
        <taxon>Eukaryota</taxon>
        <taxon>Sar</taxon>
        <taxon>Stramenopiles</taxon>
        <taxon>Oomycota</taxon>
        <taxon>Peronosporomycetes</taxon>
        <taxon>Peronosporales</taxon>
        <taxon>Peronosporaceae</taxon>
        <taxon>Peronospora</taxon>
    </lineage>
</organism>
<dbReference type="SMART" id="SM00064">
    <property type="entry name" value="FYVE"/>
    <property type="match status" value="1"/>
</dbReference>
<sequence>MLSTRRRHTLSRNETKTFPLPEDFFPNIELTDEQIQGYEIQVEKIVQDALADYERHEAKGAYPIYNAPWAPVGTEGTLTAIRKETPEGISQSEFRLYGYIQGNYRNFMDFHYAETSQEHFECNQFMYGYVVDAVVLKNIHTKKSGKKDEYLGIKWTCLQPSSFGRKRDNCFLEYLTYTKDQLGRNVGVRVTLPVDIDECPDLYLTLRIKRIKMHSVTIVRPAGFSADATQLFFMSDNDIAGLSKNYKKVMRIYNDMSLFVDSKCIVKQGIMCKTNWVPKDSRKACMNCQLYFNAATRRRYHCRLCGDIFCHRCVIVRKVPRDHDVNNKSRVFQVAKTNFCTACVSTIRRGSEASKLERVSSGTHADSVKTLSSESNACKLRKTSVSNTTKPSNSRSEWWDEIASYRSESNWSETESEDTSKASLNASGRSRLASSLSSSQSSWTSRGDKNMDMDDVPFLATLDVIDDDVAILDEIAKSSKSKLCKKLPMSGYSTSRRHSRKQMQFFQTSSDRQEVTEVIDTIDMVPMSELRRQSRARTAGMLYGVARKYSKRRIGRGSSLSSSRPSSHLSHEEPTNRLHSSRSISQSLAEQEEILRCMLSVSRIHLNSGEGFKS</sequence>
<proteinExistence type="predicted"/>
<evidence type="ECO:0000256" key="5">
    <source>
        <dbReference type="SAM" id="MobiDB-lite"/>
    </source>
</evidence>
<feature type="region of interest" description="Disordered" evidence="5">
    <location>
        <begin position="489"/>
        <end position="509"/>
    </location>
</feature>
<keyword evidence="1" id="KW-0479">Metal-binding</keyword>
<dbReference type="PANTHER" id="PTHR13510:SF44">
    <property type="entry name" value="RABENOSYN-5"/>
    <property type="match status" value="1"/>
</dbReference>
<protein>
    <recommendedName>
        <fullName evidence="6">FYVE-type domain-containing protein</fullName>
    </recommendedName>
</protein>
<dbReference type="EMBL" id="CANTFK010000153">
    <property type="protein sequence ID" value="CAI5707435.1"/>
    <property type="molecule type" value="Genomic_DNA"/>
</dbReference>
<dbReference type="AlphaFoldDB" id="A0AAV0SX01"/>
<feature type="region of interest" description="Disordered" evidence="5">
    <location>
        <begin position="554"/>
        <end position="585"/>
    </location>
</feature>
<dbReference type="InterPro" id="IPR013083">
    <property type="entry name" value="Znf_RING/FYVE/PHD"/>
</dbReference>
<dbReference type="Pfam" id="PF01363">
    <property type="entry name" value="FYVE"/>
    <property type="match status" value="1"/>
</dbReference>
<dbReference type="InterPro" id="IPR000306">
    <property type="entry name" value="Znf_FYVE"/>
</dbReference>
<accession>A0AAV0SX01</accession>
<dbReference type="GO" id="GO:0008270">
    <property type="term" value="F:zinc ion binding"/>
    <property type="evidence" value="ECO:0007669"/>
    <property type="project" value="UniProtKB-KW"/>
</dbReference>
<feature type="compositionally biased region" description="Low complexity" evidence="5">
    <location>
        <begin position="422"/>
        <end position="445"/>
    </location>
</feature>
<dbReference type="InterPro" id="IPR052727">
    <property type="entry name" value="Rab4/Rab5_effector"/>
</dbReference>
<reference evidence="7 9" key="1">
    <citation type="submission" date="2021-11" db="EMBL/GenBank/DDBJ databases">
        <authorList>
            <person name="Islam A."/>
            <person name="Islam S."/>
            <person name="Flora M.S."/>
            <person name="Rahman M."/>
            <person name="Ziaur R.M."/>
            <person name="Epstein J.H."/>
            <person name="Hassan M."/>
            <person name="Klassen M."/>
            <person name="Woodard K."/>
            <person name="Webb A."/>
            <person name="Webby R.J."/>
            <person name="El Zowalaty M.E."/>
        </authorList>
    </citation>
    <scope>NUCLEOTIDE SEQUENCE [LARGE SCALE GENOMIC DNA]</scope>
    <source>
        <strain evidence="7">Pf1</strain>
    </source>
</reference>
<dbReference type="Proteomes" id="UP001157938">
    <property type="component" value="Unassembled WGS sequence"/>
</dbReference>